<organism evidence="5 6">
    <name type="scientific">Thiohalophilus thiocyanatoxydans</name>
    <dbReference type="NCBI Taxonomy" id="381308"/>
    <lineage>
        <taxon>Bacteria</taxon>
        <taxon>Pseudomonadati</taxon>
        <taxon>Pseudomonadota</taxon>
        <taxon>Gammaproteobacteria</taxon>
        <taxon>Thiohalomonadales</taxon>
        <taxon>Thiohalophilaceae</taxon>
        <taxon>Thiohalophilus</taxon>
    </lineage>
</organism>
<evidence type="ECO:0000313" key="6">
    <source>
        <dbReference type="Proteomes" id="UP000294914"/>
    </source>
</evidence>
<dbReference type="Pfam" id="PF00990">
    <property type="entry name" value="GGDEF"/>
    <property type="match status" value="1"/>
</dbReference>
<accession>A0A4V3H4M2</accession>
<dbReference type="PROSITE" id="PS50887">
    <property type="entry name" value="GGDEF"/>
    <property type="match status" value="1"/>
</dbReference>
<dbReference type="GO" id="GO:0052621">
    <property type="term" value="F:diguanylate cyclase activity"/>
    <property type="evidence" value="ECO:0007669"/>
    <property type="project" value="UniProtKB-EC"/>
</dbReference>
<dbReference type="SUPFAM" id="SSF55073">
    <property type="entry name" value="Nucleotide cyclase"/>
    <property type="match status" value="1"/>
</dbReference>
<dbReference type="Pfam" id="PF13188">
    <property type="entry name" value="PAS_8"/>
    <property type="match status" value="1"/>
</dbReference>
<keyword evidence="6" id="KW-1185">Reference proteome</keyword>
<protein>
    <recommendedName>
        <fullName evidence="1">diguanylate cyclase</fullName>
        <ecNumber evidence="1">2.7.7.65</ecNumber>
    </recommendedName>
</protein>
<dbReference type="NCBIfam" id="TIGR00254">
    <property type="entry name" value="GGDEF"/>
    <property type="match status" value="1"/>
</dbReference>
<evidence type="ECO:0000259" key="3">
    <source>
        <dbReference type="PROSITE" id="PS50112"/>
    </source>
</evidence>
<dbReference type="Proteomes" id="UP000294914">
    <property type="component" value="Unassembled WGS sequence"/>
</dbReference>
<dbReference type="RefSeq" id="WP_134080321.1">
    <property type="nucleotide sequence ID" value="NZ_SOQX01000001.1"/>
</dbReference>
<dbReference type="SUPFAM" id="SSF55785">
    <property type="entry name" value="PYP-like sensor domain (PAS domain)"/>
    <property type="match status" value="1"/>
</dbReference>
<feature type="domain" description="PAS" evidence="3">
    <location>
        <begin position="6"/>
        <end position="60"/>
    </location>
</feature>
<dbReference type="SMART" id="SM00091">
    <property type="entry name" value="PAS"/>
    <property type="match status" value="1"/>
</dbReference>
<dbReference type="EMBL" id="SOQX01000001">
    <property type="protein sequence ID" value="TDY03735.1"/>
    <property type="molecule type" value="Genomic_DNA"/>
</dbReference>
<dbReference type="PANTHER" id="PTHR45138">
    <property type="entry name" value="REGULATORY COMPONENTS OF SENSORY TRANSDUCTION SYSTEM"/>
    <property type="match status" value="1"/>
</dbReference>
<dbReference type="InterPro" id="IPR000160">
    <property type="entry name" value="GGDEF_dom"/>
</dbReference>
<evidence type="ECO:0000256" key="1">
    <source>
        <dbReference type="ARBA" id="ARBA00012528"/>
    </source>
</evidence>
<dbReference type="PROSITE" id="PS50112">
    <property type="entry name" value="PAS"/>
    <property type="match status" value="1"/>
</dbReference>
<evidence type="ECO:0000256" key="2">
    <source>
        <dbReference type="ARBA" id="ARBA00034247"/>
    </source>
</evidence>
<dbReference type="InterPro" id="IPR050469">
    <property type="entry name" value="Diguanylate_Cyclase"/>
</dbReference>
<dbReference type="SMART" id="SM00267">
    <property type="entry name" value="GGDEF"/>
    <property type="match status" value="1"/>
</dbReference>
<gene>
    <name evidence="5" type="ORF">EDC23_0104</name>
</gene>
<dbReference type="InterPro" id="IPR029787">
    <property type="entry name" value="Nucleotide_cyclase"/>
</dbReference>
<dbReference type="AlphaFoldDB" id="A0A4V3H4M2"/>
<proteinExistence type="predicted"/>
<dbReference type="Gene3D" id="3.30.450.20">
    <property type="entry name" value="PAS domain"/>
    <property type="match status" value="1"/>
</dbReference>
<evidence type="ECO:0000313" key="5">
    <source>
        <dbReference type="EMBL" id="TDY03735.1"/>
    </source>
</evidence>
<comment type="catalytic activity">
    <reaction evidence="2">
        <text>2 GTP = 3',3'-c-di-GMP + 2 diphosphate</text>
        <dbReference type="Rhea" id="RHEA:24898"/>
        <dbReference type="ChEBI" id="CHEBI:33019"/>
        <dbReference type="ChEBI" id="CHEBI:37565"/>
        <dbReference type="ChEBI" id="CHEBI:58805"/>
        <dbReference type="EC" id="2.7.7.65"/>
    </reaction>
</comment>
<dbReference type="EC" id="2.7.7.65" evidence="1"/>
<dbReference type="PANTHER" id="PTHR45138:SF9">
    <property type="entry name" value="DIGUANYLATE CYCLASE DGCM-RELATED"/>
    <property type="match status" value="1"/>
</dbReference>
<comment type="caution">
    <text evidence="5">The sequence shown here is derived from an EMBL/GenBank/DDBJ whole genome shotgun (WGS) entry which is preliminary data.</text>
</comment>
<dbReference type="Gene3D" id="3.30.70.270">
    <property type="match status" value="1"/>
</dbReference>
<evidence type="ECO:0000259" key="4">
    <source>
        <dbReference type="PROSITE" id="PS50887"/>
    </source>
</evidence>
<dbReference type="OrthoDB" id="6194452at2"/>
<dbReference type="InterPro" id="IPR035965">
    <property type="entry name" value="PAS-like_dom_sf"/>
</dbReference>
<feature type="domain" description="GGDEF" evidence="4">
    <location>
        <begin position="155"/>
        <end position="284"/>
    </location>
</feature>
<dbReference type="InterPro" id="IPR000014">
    <property type="entry name" value="PAS"/>
</dbReference>
<sequence>MLDKLDIPHLQDIIRACPVGVLLQDNSGRISWINDTLADMLGPTRQNQLLNQQVDELPEPLGALFNLTTPLHLPNQETGDDRWLMREQQIMPDNQGTVHYFIDITPLQRLMQERDQLKDDLNDIIMVDSETGMRNRKGLYYSLEPQLSRSRRYDRPLSIIILRLNCLERFTQDYQRDDALPIVLAVSRLLSDQLRWADLAGRLSENDFLLVLPETRLDDANKVADNLRRQITELTLPDPVSADFMITAQFGVAEWRKGDDMGLLLMRARKMLNDDAEPQPENRG</sequence>
<dbReference type="InterPro" id="IPR043128">
    <property type="entry name" value="Rev_trsase/Diguanyl_cyclase"/>
</dbReference>
<reference evidence="5 6" key="1">
    <citation type="submission" date="2019-03" db="EMBL/GenBank/DDBJ databases">
        <title>Genomic Encyclopedia of Type Strains, Phase IV (KMG-IV): sequencing the most valuable type-strain genomes for metagenomic binning, comparative biology and taxonomic classification.</title>
        <authorList>
            <person name="Goeker M."/>
        </authorList>
    </citation>
    <scope>NUCLEOTIDE SEQUENCE [LARGE SCALE GENOMIC DNA]</scope>
    <source>
        <strain evidence="5 6">DSM 16326</strain>
    </source>
</reference>
<name>A0A4V3H4M2_9GAMM</name>